<sequence length="80" mass="8884">MCPKSEIKGDRRRGAGRGGGGGRAVRRRSSRRVNVCREDFMSASFWRNVFRITPAGTALPAPSSPRLDFSYALRRDSVNV</sequence>
<gene>
    <name evidence="2" type="ORF">EVAR_47478_1</name>
</gene>
<reference evidence="2 3" key="1">
    <citation type="journal article" date="2019" name="Commun. Biol.">
        <title>The bagworm genome reveals a unique fibroin gene that provides high tensile strength.</title>
        <authorList>
            <person name="Kono N."/>
            <person name="Nakamura H."/>
            <person name="Ohtoshi R."/>
            <person name="Tomita M."/>
            <person name="Numata K."/>
            <person name="Arakawa K."/>
        </authorList>
    </citation>
    <scope>NUCLEOTIDE SEQUENCE [LARGE SCALE GENOMIC DNA]</scope>
</reference>
<evidence type="ECO:0000256" key="1">
    <source>
        <dbReference type="SAM" id="MobiDB-lite"/>
    </source>
</evidence>
<evidence type="ECO:0000313" key="2">
    <source>
        <dbReference type="EMBL" id="GBP60740.1"/>
    </source>
</evidence>
<dbReference type="EMBL" id="BGZK01000794">
    <property type="protein sequence ID" value="GBP60740.1"/>
    <property type="molecule type" value="Genomic_DNA"/>
</dbReference>
<evidence type="ECO:0000313" key="3">
    <source>
        <dbReference type="Proteomes" id="UP000299102"/>
    </source>
</evidence>
<comment type="caution">
    <text evidence="2">The sequence shown here is derived from an EMBL/GenBank/DDBJ whole genome shotgun (WGS) entry which is preliminary data.</text>
</comment>
<feature type="region of interest" description="Disordered" evidence="1">
    <location>
        <begin position="1"/>
        <end position="28"/>
    </location>
</feature>
<dbReference type="Proteomes" id="UP000299102">
    <property type="component" value="Unassembled WGS sequence"/>
</dbReference>
<name>A0A4C1XCC6_EUMVA</name>
<keyword evidence="3" id="KW-1185">Reference proteome</keyword>
<feature type="compositionally biased region" description="Basic and acidic residues" evidence="1">
    <location>
        <begin position="1"/>
        <end position="13"/>
    </location>
</feature>
<dbReference type="AlphaFoldDB" id="A0A4C1XCC6"/>
<protein>
    <submittedName>
        <fullName evidence="2">Uncharacterized protein</fullName>
    </submittedName>
</protein>
<accession>A0A4C1XCC6</accession>
<organism evidence="2 3">
    <name type="scientific">Eumeta variegata</name>
    <name type="common">Bagworm moth</name>
    <name type="synonym">Eumeta japonica</name>
    <dbReference type="NCBI Taxonomy" id="151549"/>
    <lineage>
        <taxon>Eukaryota</taxon>
        <taxon>Metazoa</taxon>
        <taxon>Ecdysozoa</taxon>
        <taxon>Arthropoda</taxon>
        <taxon>Hexapoda</taxon>
        <taxon>Insecta</taxon>
        <taxon>Pterygota</taxon>
        <taxon>Neoptera</taxon>
        <taxon>Endopterygota</taxon>
        <taxon>Lepidoptera</taxon>
        <taxon>Glossata</taxon>
        <taxon>Ditrysia</taxon>
        <taxon>Tineoidea</taxon>
        <taxon>Psychidae</taxon>
        <taxon>Oiketicinae</taxon>
        <taxon>Eumeta</taxon>
    </lineage>
</organism>
<proteinExistence type="predicted"/>